<evidence type="ECO:0000259" key="5">
    <source>
        <dbReference type="PROSITE" id="PS50977"/>
    </source>
</evidence>
<evidence type="ECO:0000256" key="2">
    <source>
        <dbReference type="ARBA" id="ARBA00023125"/>
    </source>
</evidence>
<protein>
    <submittedName>
        <fullName evidence="7">TetR/AcrR family transcriptional regulator</fullName>
    </submittedName>
</protein>
<dbReference type="InterPro" id="IPR001647">
    <property type="entry name" value="HTH_TetR"/>
</dbReference>
<dbReference type="InterPro" id="IPR009057">
    <property type="entry name" value="Homeodomain-like_sf"/>
</dbReference>
<dbReference type="EMBL" id="JBIQWK010000001">
    <property type="protein sequence ID" value="MFI0570659.1"/>
    <property type="molecule type" value="Genomic_DNA"/>
</dbReference>
<dbReference type="SUPFAM" id="SSF48498">
    <property type="entry name" value="Tetracyclin repressor-like, C-terminal domain"/>
    <property type="match status" value="1"/>
</dbReference>
<gene>
    <name evidence="6" type="ORF">ACH3YB_03255</name>
    <name evidence="7" type="ORF">GUR47_15435</name>
</gene>
<dbReference type="InterPro" id="IPR036271">
    <property type="entry name" value="Tet_transcr_reg_TetR-rel_C_sf"/>
</dbReference>
<keyword evidence="1" id="KW-0805">Transcription regulation</keyword>
<evidence type="ECO:0000256" key="3">
    <source>
        <dbReference type="ARBA" id="ARBA00023163"/>
    </source>
</evidence>
<keyword evidence="3" id="KW-0804">Transcription</keyword>
<dbReference type="EMBL" id="JAAIFS010000003">
    <property type="protein sequence ID" value="NEV88052.1"/>
    <property type="molecule type" value="Genomic_DNA"/>
</dbReference>
<proteinExistence type="predicted"/>
<comment type="caution">
    <text evidence="7">The sequence shown here is derived from an EMBL/GenBank/DDBJ whole genome shotgun (WGS) entry which is preliminary data.</text>
</comment>
<dbReference type="InterPro" id="IPR049445">
    <property type="entry name" value="TetR_SbtR-like_C"/>
</dbReference>
<keyword evidence="2 4" id="KW-0238">DNA-binding</keyword>
<dbReference type="Gene3D" id="1.10.357.10">
    <property type="entry name" value="Tetracycline Repressor, domain 2"/>
    <property type="match status" value="1"/>
</dbReference>
<accession>A0A6B3QJD2</accession>
<dbReference type="Pfam" id="PF21597">
    <property type="entry name" value="TetR_C_43"/>
    <property type="match status" value="1"/>
</dbReference>
<dbReference type="PANTHER" id="PTHR30055:SF234">
    <property type="entry name" value="HTH-TYPE TRANSCRIPTIONAL REGULATOR BETI"/>
    <property type="match status" value="1"/>
</dbReference>
<dbReference type="GO" id="GO:0000976">
    <property type="term" value="F:transcription cis-regulatory region binding"/>
    <property type="evidence" value="ECO:0007669"/>
    <property type="project" value="TreeGrafter"/>
</dbReference>
<evidence type="ECO:0000313" key="6">
    <source>
        <dbReference type="EMBL" id="MFI0570659.1"/>
    </source>
</evidence>
<dbReference type="PANTHER" id="PTHR30055">
    <property type="entry name" value="HTH-TYPE TRANSCRIPTIONAL REGULATOR RUTR"/>
    <property type="match status" value="1"/>
</dbReference>
<evidence type="ECO:0000256" key="1">
    <source>
        <dbReference type="ARBA" id="ARBA00023015"/>
    </source>
</evidence>
<dbReference type="PROSITE" id="PS50977">
    <property type="entry name" value="HTH_TETR_2"/>
    <property type="match status" value="1"/>
</dbReference>
<dbReference type="RefSeq" id="WP_161379729.1">
    <property type="nucleotide sequence ID" value="NZ_JAAIFS010000003.1"/>
</dbReference>
<name>A0A6B3QJD2_STRTE</name>
<dbReference type="InterPro" id="IPR050109">
    <property type="entry name" value="HTH-type_TetR-like_transc_reg"/>
</dbReference>
<feature type="DNA-binding region" description="H-T-H motif" evidence="4">
    <location>
        <begin position="37"/>
        <end position="56"/>
    </location>
</feature>
<dbReference type="GO" id="GO:0003700">
    <property type="term" value="F:DNA-binding transcription factor activity"/>
    <property type="evidence" value="ECO:0007669"/>
    <property type="project" value="TreeGrafter"/>
</dbReference>
<reference evidence="6 8" key="2">
    <citation type="submission" date="2024-10" db="EMBL/GenBank/DDBJ databases">
        <authorList>
            <person name="Wannawong T."/>
            <person name="Kuncharoen N."/>
            <person name="Mhuantong W."/>
        </authorList>
    </citation>
    <scope>NUCLEOTIDE SEQUENCE [LARGE SCALE GENOMIC DNA]</scope>
    <source>
        <strain evidence="6 8">CALK1-4</strain>
    </source>
</reference>
<dbReference type="PRINTS" id="PR00455">
    <property type="entry name" value="HTHTETR"/>
</dbReference>
<dbReference type="AlphaFoldDB" id="A0A6B3QJD2"/>
<dbReference type="Proteomes" id="UP001610810">
    <property type="component" value="Unassembled WGS sequence"/>
</dbReference>
<organism evidence="7">
    <name type="scientific">Streptomyces tendae</name>
    <dbReference type="NCBI Taxonomy" id="1932"/>
    <lineage>
        <taxon>Bacteria</taxon>
        <taxon>Bacillati</taxon>
        <taxon>Actinomycetota</taxon>
        <taxon>Actinomycetes</taxon>
        <taxon>Kitasatosporales</taxon>
        <taxon>Streptomycetaceae</taxon>
        <taxon>Streptomyces</taxon>
    </lineage>
</organism>
<evidence type="ECO:0000256" key="4">
    <source>
        <dbReference type="PROSITE-ProRule" id="PRU00335"/>
    </source>
</evidence>
<evidence type="ECO:0000313" key="7">
    <source>
        <dbReference type="EMBL" id="NEV88052.1"/>
    </source>
</evidence>
<keyword evidence="8" id="KW-1185">Reference proteome</keyword>
<dbReference type="Pfam" id="PF00440">
    <property type="entry name" value="TetR_N"/>
    <property type="match status" value="1"/>
</dbReference>
<sequence length="199" mass="20998">MSRENPGPPKRADARRNYDRILEAAAAEVARRGADASLEEIARRAGVGSATLHRHFPSRWGLLQAVFQERVAQLCGEARSLAGEYPPATALAKWLTSLAVFGAVTRGAARALLRATGTTESSSPDSRCEHLLMDAGGDLLARAQHDGTVRDDVTVVELVSLANAVSLAAEHAPDAARHATRLMGIAVEGLGVPGHGPRD</sequence>
<evidence type="ECO:0000313" key="8">
    <source>
        <dbReference type="Proteomes" id="UP001610810"/>
    </source>
</evidence>
<dbReference type="SUPFAM" id="SSF46689">
    <property type="entry name" value="Homeodomain-like"/>
    <property type="match status" value="1"/>
</dbReference>
<feature type="domain" description="HTH tetR-type" evidence="5">
    <location>
        <begin position="15"/>
        <end position="74"/>
    </location>
</feature>
<reference evidence="7" key="1">
    <citation type="journal article" date="2020" name="Microorganisms">
        <title>Isolation, Genomic and Metabolomic Characterization of Streptomyces tendae VITAKN with Quorum Sensing Inhibitory Activity from Southern India.</title>
        <authorList>
            <person name="Ishaque N.M."/>
            <person name="Burgsdorf I."/>
            <person name="Limlingan Malit J.J."/>
            <person name="Saha S."/>
            <person name="Teta R."/>
            <person name="Ewe D."/>
            <person name="Kannabiran K."/>
            <person name="Hrouzek P."/>
            <person name="Steindler L."/>
            <person name="Costantino V."/>
            <person name="Saurav K."/>
        </authorList>
    </citation>
    <scope>NUCLEOTIDE SEQUENCE</scope>
    <source>
        <strain evidence="7">VITAKN</strain>
    </source>
</reference>